<protein>
    <submittedName>
        <fullName evidence="2">Uncharacterized protein</fullName>
    </submittedName>
</protein>
<keyword evidence="1" id="KW-0472">Membrane</keyword>
<evidence type="ECO:0000313" key="3">
    <source>
        <dbReference type="Proteomes" id="UP001629214"/>
    </source>
</evidence>
<keyword evidence="1" id="KW-0812">Transmembrane</keyword>
<proteinExistence type="predicted"/>
<feature type="transmembrane region" description="Helical" evidence="1">
    <location>
        <begin position="103"/>
        <end position="119"/>
    </location>
</feature>
<dbReference type="Proteomes" id="UP001629214">
    <property type="component" value="Unassembled WGS sequence"/>
</dbReference>
<dbReference type="EMBL" id="JAQQFR010000022">
    <property type="protein sequence ID" value="MFL9881298.1"/>
    <property type="molecule type" value="Genomic_DNA"/>
</dbReference>
<keyword evidence="1" id="KW-1133">Transmembrane helix</keyword>
<evidence type="ECO:0000256" key="1">
    <source>
        <dbReference type="SAM" id="Phobius"/>
    </source>
</evidence>
<sequence length="125" mass="14496">MNTNHLRVVFLCPPRAGFFTSKENMQSSSEGRIIQLLEGLGRDQNARHSENTDHLQRLEEMIKEGFPDGDAEAHRKYHEALIRKAEERTRFYAELRVKLAEKGIWAVIVVLATAVYWYVREGPKQ</sequence>
<dbReference type="RefSeq" id="WP_408170563.1">
    <property type="nucleotide sequence ID" value="NZ_JAQQFR010000022.1"/>
</dbReference>
<organism evidence="2 3">
    <name type="scientific">Herbaspirillum rhizosphaerae</name>
    <dbReference type="NCBI Taxonomy" id="346179"/>
    <lineage>
        <taxon>Bacteria</taxon>
        <taxon>Pseudomonadati</taxon>
        <taxon>Pseudomonadota</taxon>
        <taxon>Betaproteobacteria</taxon>
        <taxon>Burkholderiales</taxon>
        <taxon>Oxalobacteraceae</taxon>
        <taxon>Herbaspirillum</taxon>
    </lineage>
</organism>
<accession>A0ABW8ZG01</accession>
<reference evidence="2 3" key="1">
    <citation type="journal article" date="2024" name="Chem. Sci.">
        <title>Discovery of megapolipeptins by genome mining of a Burkholderiales bacteria collection.</title>
        <authorList>
            <person name="Paulo B.S."/>
            <person name="Recchia M.J.J."/>
            <person name="Lee S."/>
            <person name="Fergusson C.H."/>
            <person name="Romanowski S.B."/>
            <person name="Hernandez A."/>
            <person name="Krull N."/>
            <person name="Liu D.Y."/>
            <person name="Cavanagh H."/>
            <person name="Bos A."/>
            <person name="Gray C.A."/>
            <person name="Murphy B.T."/>
            <person name="Linington R.G."/>
            <person name="Eustaquio A.S."/>
        </authorList>
    </citation>
    <scope>NUCLEOTIDE SEQUENCE [LARGE SCALE GENOMIC DNA]</scope>
    <source>
        <strain evidence="2 3">RL21-008-BIB-B</strain>
    </source>
</reference>
<keyword evidence="3" id="KW-1185">Reference proteome</keyword>
<comment type="caution">
    <text evidence="2">The sequence shown here is derived from an EMBL/GenBank/DDBJ whole genome shotgun (WGS) entry which is preliminary data.</text>
</comment>
<name>A0ABW8ZG01_9BURK</name>
<evidence type="ECO:0000313" key="2">
    <source>
        <dbReference type="EMBL" id="MFL9881298.1"/>
    </source>
</evidence>
<gene>
    <name evidence="2" type="ORF">PQR63_23070</name>
</gene>